<proteinExistence type="inferred from homology"/>
<dbReference type="EMBL" id="KN831770">
    <property type="protein sequence ID" value="KIM46766.1"/>
    <property type="molecule type" value="Genomic_DNA"/>
</dbReference>
<dbReference type="EC" id="3.5.1.89" evidence="2"/>
<evidence type="ECO:0000256" key="3">
    <source>
        <dbReference type="SAM" id="SignalP"/>
    </source>
</evidence>
<dbReference type="InterPro" id="IPR003737">
    <property type="entry name" value="GlcNAc_PI_deacetylase-related"/>
</dbReference>
<organism evidence="4 5">
    <name type="scientific">Hebeloma cylindrosporum</name>
    <dbReference type="NCBI Taxonomy" id="76867"/>
    <lineage>
        <taxon>Eukaryota</taxon>
        <taxon>Fungi</taxon>
        <taxon>Dikarya</taxon>
        <taxon>Basidiomycota</taxon>
        <taxon>Agaricomycotina</taxon>
        <taxon>Agaricomycetes</taxon>
        <taxon>Agaricomycetidae</taxon>
        <taxon>Agaricales</taxon>
        <taxon>Agaricineae</taxon>
        <taxon>Hymenogastraceae</taxon>
        <taxon>Hebeloma</taxon>
    </lineage>
</organism>
<dbReference type="AlphaFoldDB" id="A0A0C3CSA4"/>
<dbReference type="HOGENOM" id="CLU_034979_0_2_1"/>
<accession>A0A0C3CSA4</accession>
<evidence type="ECO:0000313" key="4">
    <source>
        <dbReference type="EMBL" id="KIM46766.1"/>
    </source>
</evidence>
<evidence type="ECO:0000313" key="5">
    <source>
        <dbReference type="Proteomes" id="UP000053424"/>
    </source>
</evidence>
<feature type="chain" id="PRO_5002176173" description="N-acetylglucosaminylphosphatidylinositol deacetylase" evidence="3">
    <location>
        <begin position="19"/>
        <end position="289"/>
    </location>
</feature>
<comment type="similarity">
    <text evidence="1">Belongs to the PIGL family.</text>
</comment>
<sequence length="289" mass="32408">IVLVVSLLLGALYQPLESNGLFATQKPGEFDVVARNILLVTAHPDDESLFFAPTILSLVEKSRKASINFYQLCLSAGNAEGLGETRKTELGRSLDVLGVPETKRWLNEHPNLQDNLTAHWDADLIASVLKKYVSDHNIDTILTFDEKGISSHPNHKSIPTGVQALIKNLGETSSKHPLRLFTLVTASLPYKYLSFASVGLSKAEMYAFRGMQKLELLIIDILSIWYPEILTPAIPLNRDAQAMPVFVSDFRGYQKAIESMQAHESQLVWFRYLNVAFSKYLWVNAYVEL</sequence>
<protein>
    <recommendedName>
        <fullName evidence="2">N-acetylglucosaminylphosphatidylinositol deacetylase</fullName>
        <ecNumber evidence="2">3.5.1.89</ecNumber>
    </recommendedName>
</protein>
<dbReference type="SUPFAM" id="SSF102588">
    <property type="entry name" value="LmbE-like"/>
    <property type="match status" value="1"/>
</dbReference>
<dbReference type="GO" id="GO:0005783">
    <property type="term" value="C:endoplasmic reticulum"/>
    <property type="evidence" value="ECO:0007669"/>
    <property type="project" value="TreeGrafter"/>
</dbReference>
<dbReference type="GO" id="GO:0016020">
    <property type="term" value="C:membrane"/>
    <property type="evidence" value="ECO:0007669"/>
    <property type="project" value="GOC"/>
</dbReference>
<dbReference type="PANTHER" id="PTHR12993:SF11">
    <property type="entry name" value="N-ACETYLGLUCOSAMINYL-PHOSPHATIDYLINOSITOL DE-N-ACETYLASE"/>
    <property type="match status" value="1"/>
</dbReference>
<keyword evidence="5" id="KW-1185">Reference proteome</keyword>
<dbReference type="GO" id="GO:0006506">
    <property type="term" value="P:GPI anchor biosynthetic process"/>
    <property type="evidence" value="ECO:0007669"/>
    <property type="project" value="UniProtKB-UniPathway"/>
</dbReference>
<feature type="signal peptide" evidence="3">
    <location>
        <begin position="1"/>
        <end position="18"/>
    </location>
</feature>
<dbReference type="Proteomes" id="UP000053424">
    <property type="component" value="Unassembled WGS sequence"/>
</dbReference>
<feature type="non-terminal residue" evidence="4">
    <location>
        <position position="289"/>
    </location>
</feature>
<dbReference type="GO" id="GO:0000225">
    <property type="term" value="F:N-acetylglucosaminylphosphatidylinositol deacetylase activity"/>
    <property type="evidence" value="ECO:0007669"/>
    <property type="project" value="UniProtKB-EC"/>
</dbReference>
<dbReference type="STRING" id="686832.A0A0C3CSA4"/>
<reference evidence="4 5" key="1">
    <citation type="submission" date="2014-04" db="EMBL/GenBank/DDBJ databases">
        <authorList>
            <consortium name="DOE Joint Genome Institute"/>
            <person name="Kuo A."/>
            <person name="Gay G."/>
            <person name="Dore J."/>
            <person name="Kohler A."/>
            <person name="Nagy L.G."/>
            <person name="Floudas D."/>
            <person name="Copeland A."/>
            <person name="Barry K.W."/>
            <person name="Cichocki N."/>
            <person name="Veneault-Fourrey C."/>
            <person name="LaButti K."/>
            <person name="Lindquist E.A."/>
            <person name="Lipzen A."/>
            <person name="Lundell T."/>
            <person name="Morin E."/>
            <person name="Murat C."/>
            <person name="Sun H."/>
            <person name="Tunlid A."/>
            <person name="Henrissat B."/>
            <person name="Grigoriev I.V."/>
            <person name="Hibbett D.S."/>
            <person name="Martin F."/>
            <person name="Nordberg H.P."/>
            <person name="Cantor M.N."/>
            <person name="Hua S.X."/>
        </authorList>
    </citation>
    <scope>NUCLEOTIDE SEQUENCE [LARGE SCALE GENOMIC DNA]</scope>
    <source>
        <strain evidence="5">h7</strain>
    </source>
</reference>
<dbReference type="Gene3D" id="3.40.50.10320">
    <property type="entry name" value="LmbE-like"/>
    <property type="match status" value="1"/>
</dbReference>
<keyword evidence="3" id="KW-0732">Signal</keyword>
<evidence type="ECO:0000256" key="2">
    <source>
        <dbReference type="ARBA" id="ARBA00012176"/>
    </source>
</evidence>
<dbReference type="InterPro" id="IPR024078">
    <property type="entry name" value="LmbE-like_dom_sf"/>
</dbReference>
<reference evidence="5" key="2">
    <citation type="submission" date="2015-01" db="EMBL/GenBank/DDBJ databases">
        <title>Evolutionary Origins and Diversification of the Mycorrhizal Mutualists.</title>
        <authorList>
            <consortium name="DOE Joint Genome Institute"/>
            <consortium name="Mycorrhizal Genomics Consortium"/>
            <person name="Kohler A."/>
            <person name="Kuo A."/>
            <person name="Nagy L.G."/>
            <person name="Floudas D."/>
            <person name="Copeland A."/>
            <person name="Barry K.W."/>
            <person name="Cichocki N."/>
            <person name="Veneault-Fourrey C."/>
            <person name="LaButti K."/>
            <person name="Lindquist E.A."/>
            <person name="Lipzen A."/>
            <person name="Lundell T."/>
            <person name="Morin E."/>
            <person name="Murat C."/>
            <person name="Riley R."/>
            <person name="Ohm R."/>
            <person name="Sun H."/>
            <person name="Tunlid A."/>
            <person name="Henrissat B."/>
            <person name="Grigoriev I.V."/>
            <person name="Hibbett D.S."/>
            <person name="Martin F."/>
        </authorList>
    </citation>
    <scope>NUCLEOTIDE SEQUENCE [LARGE SCALE GENOMIC DNA]</scope>
    <source>
        <strain evidence="5">h7</strain>
    </source>
</reference>
<dbReference type="OrthoDB" id="440160at2759"/>
<evidence type="ECO:0000256" key="1">
    <source>
        <dbReference type="ARBA" id="ARBA00006066"/>
    </source>
</evidence>
<gene>
    <name evidence="4" type="ORF">M413DRAFT_51978</name>
</gene>
<dbReference type="PANTHER" id="PTHR12993">
    <property type="entry name" value="N-ACETYLGLUCOSAMINYL-PHOSPHATIDYLINOSITOL DE-N-ACETYLASE-RELATED"/>
    <property type="match status" value="1"/>
</dbReference>
<feature type="non-terminal residue" evidence="4">
    <location>
        <position position="1"/>
    </location>
</feature>
<dbReference type="Pfam" id="PF02585">
    <property type="entry name" value="PIG-L"/>
    <property type="match status" value="1"/>
</dbReference>
<name>A0A0C3CSA4_HEBCY</name>
<dbReference type="UniPathway" id="UPA00196"/>